<organism evidence="1">
    <name type="scientific">Arundo donax</name>
    <name type="common">Giant reed</name>
    <name type="synonym">Donax arundinaceus</name>
    <dbReference type="NCBI Taxonomy" id="35708"/>
    <lineage>
        <taxon>Eukaryota</taxon>
        <taxon>Viridiplantae</taxon>
        <taxon>Streptophyta</taxon>
        <taxon>Embryophyta</taxon>
        <taxon>Tracheophyta</taxon>
        <taxon>Spermatophyta</taxon>
        <taxon>Magnoliopsida</taxon>
        <taxon>Liliopsida</taxon>
        <taxon>Poales</taxon>
        <taxon>Poaceae</taxon>
        <taxon>PACMAD clade</taxon>
        <taxon>Arundinoideae</taxon>
        <taxon>Arundineae</taxon>
        <taxon>Arundo</taxon>
    </lineage>
</organism>
<name>A0A0A9HHR6_ARUDO</name>
<proteinExistence type="predicted"/>
<evidence type="ECO:0000313" key="1">
    <source>
        <dbReference type="EMBL" id="JAE32443.1"/>
    </source>
</evidence>
<accession>A0A0A9HHR6</accession>
<reference evidence="1" key="1">
    <citation type="submission" date="2014-09" db="EMBL/GenBank/DDBJ databases">
        <authorList>
            <person name="Magalhaes I.L.F."/>
            <person name="Oliveira U."/>
            <person name="Santos F.R."/>
            <person name="Vidigal T.H.D.A."/>
            <person name="Brescovit A.D."/>
            <person name="Santos A.J."/>
        </authorList>
    </citation>
    <scope>NUCLEOTIDE SEQUENCE</scope>
    <source>
        <tissue evidence="1">Shoot tissue taken approximately 20 cm above the soil surface</tissue>
    </source>
</reference>
<dbReference type="EMBL" id="GBRH01165453">
    <property type="protein sequence ID" value="JAE32443.1"/>
    <property type="molecule type" value="Transcribed_RNA"/>
</dbReference>
<dbReference type="AlphaFoldDB" id="A0A0A9HHR6"/>
<reference evidence="1" key="2">
    <citation type="journal article" date="2015" name="Data Brief">
        <title>Shoot transcriptome of the giant reed, Arundo donax.</title>
        <authorList>
            <person name="Barrero R.A."/>
            <person name="Guerrero F.D."/>
            <person name="Moolhuijzen P."/>
            <person name="Goolsby J.A."/>
            <person name="Tidwell J."/>
            <person name="Bellgard S.E."/>
            <person name="Bellgard M.I."/>
        </authorList>
    </citation>
    <scope>NUCLEOTIDE SEQUENCE</scope>
    <source>
        <tissue evidence="1">Shoot tissue taken approximately 20 cm above the soil surface</tissue>
    </source>
</reference>
<sequence length="77" mass="9047">MPRDPSLAFQHHPRQFTSLEIIPLEDSLTEELYCKSSRVCPQIPPRVRAKSFLILQHDTHRQSLSTLHKCRSIKIHF</sequence>
<protein>
    <submittedName>
        <fullName evidence="1">Uncharacterized protein</fullName>
    </submittedName>
</protein>